<evidence type="ECO:0000256" key="2">
    <source>
        <dbReference type="SAM" id="MobiDB-lite"/>
    </source>
</evidence>
<evidence type="ECO:0000313" key="4">
    <source>
        <dbReference type="Proteomes" id="UP000239649"/>
    </source>
</evidence>
<proteinExistence type="inferred from homology"/>
<organism evidence="3 4">
    <name type="scientific">Micractinium conductrix</name>
    <dbReference type="NCBI Taxonomy" id="554055"/>
    <lineage>
        <taxon>Eukaryota</taxon>
        <taxon>Viridiplantae</taxon>
        <taxon>Chlorophyta</taxon>
        <taxon>core chlorophytes</taxon>
        <taxon>Trebouxiophyceae</taxon>
        <taxon>Chlorellales</taxon>
        <taxon>Chlorellaceae</taxon>
        <taxon>Chlorella clade</taxon>
        <taxon>Micractinium</taxon>
    </lineage>
</organism>
<accession>A0A2P6UZX6</accession>
<feature type="compositionally biased region" description="Low complexity" evidence="2">
    <location>
        <begin position="1"/>
        <end position="13"/>
    </location>
</feature>
<comment type="caution">
    <text evidence="3">The sequence shown here is derived from an EMBL/GenBank/DDBJ whole genome shotgun (WGS) entry which is preliminary data.</text>
</comment>
<dbReference type="GO" id="GO:0016301">
    <property type="term" value="F:kinase activity"/>
    <property type="evidence" value="ECO:0007669"/>
    <property type="project" value="UniProtKB-KW"/>
</dbReference>
<name>A0A2P6UZX6_9CHLO</name>
<dbReference type="InterPro" id="IPR018865">
    <property type="entry name" value="STK19-like"/>
</dbReference>
<reference evidence="3 4" key="1">
    <citation type="journal article" date="2018" name="Plant J.">
        <title>Genome sequences of Chlorella sorokiniana UTEX 1602 and Micractinium conductrix SAG 241.80: implications to maltose excretion by a green alga.</title>
        <authorList>
            <person name="Arriola M.B."/>
            <person name="Velmurugan N."/>
            <person name="Zhang Y."/>
            <person name="Plunkett M.H."/>
            <person name="Hondzo H."/>
            <person name="Barney B.M."/>
        </authorList>
    </citation>
    <scope>NUCLEOTIDE SEQUENCE [LARGE SCALE GENOMIC DNA]</scope>
    <source>
        <strain evidence="3 4">SAG 241.80</strain>
    </source>
</reference>
<comment type="similarity">
    <text evidence="1">Belongs to the STK19 family.</text>
</comment>
<feature type="region of interest" description="Disordered" evidence="2">
    <location>
        <begin position="1"/>
        <end position="57"/>
    </location>
</feature>
<dbReference type="Pfam" id="PF10494">
    <property type="entry name" value="Stk19"/>
    <property type="match status" value="1"/>
</dbReference>
<dbReference type="PANTHER" id="PTHR15243">
    <property type="entry name" value="SERINE/THREONINE-PROTEIN KINASE 19"/>
    <property type="match status" value="1"/>
</dbReference>
<dbReference type="AlphaFoldDB" id="A0A2P6UZX6"/>
<dbReference type="OrthoDB" id="10261701at2759"/>
<feature type="compositionally biased region" description="Low complexity" evidence="2">
    <location>
        <begin position="32"/>
        <end position="57"/>
    </location>
</feature>
<evidence type="ECO:0000256" key="1">
    <source>
        <dbReference type="ARBA" id="ARBA00093458"/>
    </source>
</evidence>
<gene>
    <name evidence="3" type="ORF">C2E20_8945</name>
</gene>
<dbReference type="EMBL" id="LHPF02000062">
    <property type="protein sequence ID" value="PSC67391.1"/>
    <property type="molecule type" value="Genomic_DNA"/>
</dbReference>
<dbReference type="STRING" id="554055.A0A2P6UZX6"/>
<evidence type="ECO:0000313" key="3">
    <source>
        <dbReference type="EMBL" id="PSC67391.1"/>
    </source>
</evidence>
<keyword evidence="4" id="KW-1185">Reference proteome</keyword>
<dbReference type="Proteomes" id="UP000239649">
    <property type="component" value="Unassembled WGS sequence"/>
</dbReference>
<protein>
    <submittedName>
        <fullName evidence="3">Serine threonine-kinase 19</fullName>
    </submittedName>
</protein>
<dbReference type="PANTHER" id="PTHR15243:SF0">
    <property type="entry name" value="SERINE_THREONINE-PROTEIN KINASE 19"/>
    <property type="match status" value="1"/>
</dbReference>
<sequence length="344" mass="36168">MLPPAETLPRLRLPAPPAKRHKPLAAQRPAHEQQQTEQAPPPEQAVVAAAPPLPPAGEADAFEAAAAELDCDADELPNDTLAALQLLKSRFPPEARVLPFATRAQLYSLLSDRTTADRQLEELRRRNAVRLLQLPTSGRGDEQHAIMLTSDYEAALRGCQQDLAGSATNGGGGGSGPSPAIVFEWFARRVLPVCTDTMVTHGDLVALLSGARVGAGSARSSGPAAAAAARATGAGGGGVTEAHVSLLLNRGFLTRHTASADSYLFSMPSAGAAVRSVAAGRQEILSLLQRRRHPEVLESELEKKKLQRSVLGVRWHVADMAGGGVLLRLPTAVGPLLRVAKRGG</sequence>